<evidence type="ECO:0000313" key="1">
    <source>
        <dbReference type="Proteomes" id="UP000694904"/>
    </source>
</evidence>
<dbReference type="InterPro" id="IPR029686">
    <property type="entry name" value="Malpha/m4/m2"/>
</dbReference>
<accession>A0ABM1P1T9</accession>
<protein>
    <submittedName>
        <fullName evidence="2">Enhancer of split malpha protein</fullName>
    </submittedName>
</protein>
<dbReference type="Pfam" id="PF15952">
    <property type="entry name" value="ESM4"/>
    <property type="match status" value="1"/>
</dbReference>
<reference evidence="1" key="2">
    <citation type="journal article" date="2016" name="G3 (Bethesda)">
        <title>Genome Evolution in Three Species of Cactophilic Drosophila.</title>
        <authorList>
            <person name="Sanchez-Flores A."/>
            <person name="Penazola F."/>
            <person name="Carpinteyro-Ponce J."/>
            <person name="Nazario-Yepiz N."/>
            <person name="Abreu-Goodger C."/>
            <person name="Machado C.A."/>
            <person name="Markow T.A."/>
        </authorList>
    </citation>
    <scope>NUCLEOTIDE SEQUENCE [LARGE SCALE GENOMIC DNA]</scope>
</reference>
<evidence type="ECO:0000313" key="2">
    <source>
        <dbReference type="RefSeq" id="XP_017861175.1"/>
    </source>
</evidence>
<dbReference type="PANTHER" id="PTHR12254:SF0">
    <property type="entry name" value="BARBU-RELATED"/>
    <property type="match status" value="1"/>
</dbReference>
<sequence>MSFITREYKFETSIMMQKKSDQHTMAMLSLKKLVKPLLRLMKKKQLIRKTLAEVQSQNEINSSLEDMRKDSVASCENTANELLEQRLYNDLRECPSNAAIIVQQDQKHCIVPVHPDQTFIPVHFARTSSGTFFWTSLDGTCQQQQQQHQQEYQMRTKYDRWVQA</sequence>
<name>A0ABM1P1T9_DROAR</name>
<proteinExistence type="predicted"/>
<dbReference type="PANTHER" id="PTHR12254">
    <property type="entry name" value="ENHANCER OF SPLIT MALPHA PROTEIN"/>
    <property type="match status" value="1"/>
</dbReference>
<keyword evidence="1" id="KW-1185">Reference proteome</keyword>
<gene>
    <name evidence="2" type="primary">LOC108612719</name>
</gene>
<reference evidence="2" key="3">
    <citation type="submission" date="2025-08" db="UniProtKB">
        <authorList>
            <consortium name="RefSeq"/>
        </authorList>
    </citation>
    <scope>IDENTIFICATION</scope>
    <source>
        <tissue evidence="2">Whole organism</tissue>
    </source>
</reference>
<organism evidence="1 2">
    <name type="scientific">Drosophila arizonae</name>
    <name type="common">Fruit fly</name>
    <dbReference type="NCBI Taxonomy" id="7263"/>
    <lineage>
        <taxon>Eukaryota</taxon>
        <taxon>Metazoa</taxon>
        <taxon>Ecdysozoa</taxon>
        <taxon>Arthropoda</taxon>
        <taxon>Hexapoda</taxon>
        <taxon>Insecta</taxon>
        <taxon>Pterygota</taxon>
        <taxon>Neoptera</taxon>
        <taxon>Endopterygota</taxon>
        <taxon>Diptera</taxon>
        <taxon>Brachycera</taxon>
        <taxon>Muscomorpha</taxon>
        <taxon>Ephydroidea</taxon>
        <taxon>Drosophilidae</taxon>
        <taxon>Drosophila</taxon>
    </lineage>
</organism>
<dbReference type="RefSeq" id="XP_017861175.1">
    <property type="nucleotide sequence ID" value="XM_018005686.1"/>
</dbReference>
<reference evidence="1" key="1">
    <citation type="journal article" date="1997" name="Nucleic Acids Res.">
        <title>tRNAscan-SE: a program for improved detection of transfer RNA genes in genomic sequence.</title>
        <authorList>
            <person name="Lowe T.M."/>
            <person name="Eddy S.R."/>
        </authorList>
    </citation>
    <scope>NUCLEOTIDE SEQUENCE [LARGE SCALE GENOMIC DNA]</scope>
</reference>
<dbReference type="GeneID" id="108612719"/>
<dbReference type="Proteomes" id="UP000694904">
    <property type="component" value="Chromosome 4"/>
</dbReference>